<evidence type="ECO:0000313" key="3">
    <source>
        <dbReference type="Proteomes" id="UP000239480"/>
    </source>
</evidence>
<dbReference type="PIRSF" id="PIRSF012641">
    <property type="entry name" value="UCP012641"/>
    <property type="match status" value="1"/>
</dbReference>
<protein>
    <recommendedName>
        <fullName evidence="1">Zinc-ribbon domain-containing protein</fullName>
    </recommendedName>
</protein>
<dbReference type="EMBL" id="PVTD01000001">
    <property type="protein sequence ID" value="PRY26676.1"/>
    <property type="molecule type" value="Genomic_DNA"/>
</dbReference>
<evidence type="ECO:0000313" key="2">
    <source>
        <dbReference type="EMBL" id="PRY26676.1"/>
    </source>
</evidence>
<accession>A0A2T0RZS0</accession>
<comment type="caution">
    <text evidence="2">The sequence shown here is derived from an EMBL/GenBank/DDBJ whole genome shotgun (WGS) entry which is preliminary data.</text>
</comment>
<dbReference type="Pfam" id="PF15887">
    <property type="entry name" value="Peptidase_Mx"/>
    <property type="match status" value="1"/>
</dbReference>
<keyword evidence="3" id="KW-1185">Reference proteome</keyword>
<dbReference type="RefSeq" id="WP_106203409.1">
    <property type="nucleotide sequence ID" value="NZ_PVTD01000001.1"/>
</dbReference>
<evidence type="ECO:0000259" key="1">
    <source>
        <dbReference type="Pfam" id="PF10005"/>
    </source>
</evidence>
<dbReference type="AlphaFoldDB" id="A0A2T0RZS0"/>
<name>A0A2T0RZS0_9RHOB</name>
<dbReference type="Gene3D" id="3.40.390.70">
    <property type="match status" value="1"/>
</dbReference>
<reference evidence="2 3" key="1">
    <citation type="submission" date="2018-03" db="EMBL/GenBank/DDBJ databases">
        <title>Genomic Encyclopedia of Archaeal and Bacterial Type Strains, Phase II (KMG-II): from individual species to whole genera.</title>
        <authorList>
            <person name="Goeker M."/>
        </authorList>
    </citation>
    <scope>NUCLEOTIDE SEQUENCE [LARGE SCALE GENOMIC DNA]</scope>
    <source>
        <strain evidence="2 3">DSM 29328</strain>
    </source>
</reference>
<organism evidence="2 3">
    <name type="scientific">Aliiruegeria haliotis</name>
    <dbReference type="NCBI Taxonomy" id="1280846"/>
    <lineage>
        <taxon>Bacteria</taxon>
        <taxon>Pseudomonadati</taxon>
        <taxon>Pseudomonadota</taxon>
        <taxon>Alphaproteobacteria</taxon>
        <taxon>Rhodobacterales</taxon>
        <taxon>Roseobacteraceae</taxon>
        <taxon>Aliiruegeria</taxon>
    </lineage>
</organism>
<dbReference type="OrthoDB" id="256753at2"/>
<sequence length="330" mass="36341">MKLHECPSCGATAYFRNSSCGSCGEQLAYHPGEAALVVASGTCANRERIGCNWAEDNPDAHLCLSCRMTDVIPDLAIGPNQDRWAEGEGAKRWALATLARWGWFGPDDSGPLPVFHFKAEQTRSGKTRVTMGHANGVITFNVAEANDAIRARNRDMFDEEYRTMLGHVRHELAHFLFDRLSAEPGFIESFRALFGDERADYGAALQRHYAEGPPSGWEAQHITPYASAHPHEDWAETAAHMMHLTDMVDSAVAASLVWPSAYAPPEDAYATTESDALIHVAIDLGIASNQLTRAMGLNDLYPFVLTDGVRDKLEFAHSWLNRRARGDSPA</sequence>
<feature type="domain" description="Zinc-ribbon" evidence="1">
    <location>
        <begin position="4"/>
        <end position="38"/>
    </location>
</feature>
<dbReference type="Pfam" id="PF10005">
    <property type="entry name" value="Zn_ribbon_DZR_6"/>
    <property type="match status" value="1"/>
</dbReference>
<dbReference type="InterPro" id="IPR011201">
    <property type="entry name" value="Zinc-ribbon_6_bact"/>
</dbReference>
<dbReference type="InterPro" id="IPR031321">
    <property type="entry name" value="UCP012641"/>
</dbReference>
<proteinExistence type="predicted"/>
<dbReference type="Proteomes" id="UP000239480">
    <property type="component" value="Unassembled WGS sequence"/>
</dbReference>
<gene>
    <name evidence="2" type="ORF">CLV78_101777</name>
</gene>